<feature type="region of interest" description="Disordered" evidence="1">
    <location>
        <begin position="439"/>
        <end position="463"/>
    </location>
</feature>
<gene>
    <name evidence="3" type="primary">GPR107</name>
</gene>
<dbReference type="GO" id="GO:0005794">
    <property type="term" value="C:Golgi apparatus"/>
    <property type="evidence" value="ECO:0007669"/>
    <property type="project" value="Ensembl"/>
</dbReference>
<dbReference type="GO" id="GO:0005769">
    <property type="term" value="C:early endosome"/>
    <property type="evidence" value="ECO:0007669"/>
    <property type="project" value="Ensembl"/>
</dbReference>
<dbReference type="OrthoDB" id="29657at2759"/>
<dbReference type="GeneTree" id="ENSGT00940000160451"/>
<feature type="transmembrane region" description="Helical" evidence="2">
    <location>
        <begin position="393"/>
        <end position="413"/>
    </location>
</feature>
<keyword evidence="2" id="KW-0472">Membrane</keyword>
<feature type="transmembrane region" description="Helical" evidence="2">
    <location>
        <begin position="327"/>
        <end position="350"/>
    </location>
</feature>
<dbReference type="AlphaFoldDB" id="A0A8C5F3A9"/>
<feature type="transmembrane region" description="Helical" evidence="2">
    <location>
        <begin position="263"/>
        <end position="285"/>
    </location>
</feature>
<evidence type="ECO:0000256" key="1">
    <source>
        <dbReference type="SAM" id="MobiDB-lite"/>
    </source>
</evidence>
<feature type="transmembrane region" description="Helical" evidence="2">
    <location>
        <begin position="292"/>
        <end position="315"/>
    </location>
</feature>
<dbReference type="GO" id="GO:0030136">
    <property type="term" value="C:clathrin-coated vesicle"/>
    <property type="evidence" value="ECO:0007669"/>
    <property type="project" value="Ensembl"/>
</dbReference>
<feature type="transmembrane region" description="Helical" evidence="2">
    <location>
        <begin position="226"/>
        <end position="243"/>
    </location>
</feature>
<reference evidence="3" key="3">
    <citation type="submission" date="2025-09" db="UniProtKB">
        <authorList>
            <consortium name="Ensembl"/>
        </authorList>
    </citation>
    <scope>IDENTIFICATION</scope>
</reference>
<name>A0A8C5F3A9_9SAUR</name>
<organism evidence="3 4">
    <name type="scientific">Gopherus evgoodei</name>
    <name type="common">Goodes thornscrub tortoise</name>
    <dbReference type="NCBI Taxonomy" id="1825980"/>
    <lineage>
        <taxon>Eukaryota</taxon>
        <taxon>Metazoa</taxon>
        <taxon>Chordata</taxon>
        <taxon>Craniata</taxon>
        <taxon>Vertebrata</taxon>
        <taxon>Euteleostomi</taxon>
        <taxon>Archelosauria</taxon>
        <taxon>Testudinata</taxon>
        <taxon>Testudines</taxon>
        <taxon>Cryptodira</taxon>
        <taxon>Durocryptodira</taxon>
        <taxon>Testudinoidea</taxon>
        <taxon>Testudinidae</taxon>
        <taxon>Gopherus</taxon>
    </lineage>
</organism>
<proteinExistence type="predicted"/>
<reference evidence="3" key="2">
    <citation type="submission" date="2025-08" db="UniProtKB">
        <authorList>
            <consortium name="Ensembl"/>
        </authorList>
    </citation>
    <scope>IDENTIFICATION</scope>
</reference>
<dbReference type="GO" id="GO:0005654">
    <property type="term" value="C:nucleoplasm"/>
    <property type="evidence" value="ECO:0007669"/>
    <property type="project" value="Ensembl"/>
</dbReference>
<keyword evidence="4" id="KW-1185">Reference proteome</keyword>
<accession>A0A8C5F3A9</accession>
<keyword evidence="2" id="KW-0812">Transmembrane</keyword>
<reference evidence="3" key="1">
    <citation type="submission" date="2019-06" db="EMBL/GenBank/DDBJ databases">
        <title>G10K-VGP Goodes thornscrub tortoise genome, primary haplotype.</title>
        <authorList>
            <person name="Murphy B."/>
            <person name="Edwards T."/>
            <person name="Rhie A."/>
            <person name="Koren S."/>
            <person name="Phillippy A."/>
            <person name="Fedrigo O."/>
            <person name="Haase B."/>
            <person name="Mountcastle J."/>
            <person name="Lewin H."/>
            <person name="Damas J."/>
            <person name="Howe K."/>
            <person name="Formenti G."/>
            <person name="Myers G."/>
            <person name="Durbin R."/>
            <person name="Jarvis E.D."/>
        </authorList>
    </citation>
    <scope>NUCLEOTIDE SEQUENCE [LARGE SCALE GENOMIC DNA]</scope>
</reference>
<dbReference type="PANTHER" id="PTHR21229">
    <property type="entry name" value="LUNG SEVEN TRANSMEMBRANE RECEPTOR"/>
    <property type="match status" value="1"/>
</dbReference>
<evidence type="ECO:0000313" key="4">
    <source>
        <dbReference type="Proteomes" id="UP000694390"/>
    </source>
</evidence>
<protein>
    <submittedName>
        <fullName evidence="3">G protein-coupled receptor 107</fullName>
    </submittedName>
</protein>
<evidence type="ECO:0000256" key="2">
    <source>
        <dbReference type="SAM" id="Phobius"/>
    </source>
</evidence>
<evidence type="ECO:0000313" key="3">
    <source>
        <dbReference type="Ensembl" id="ENSGEVP00005030402.1"/>
    </source>
</evidence>
<dbReference type="Proteomes" id="UP000694390">
    <property type="component" value="Chromosome 16"/>
</dbReference>
<dbReference type="GO" id="GO:0016020">
    <property type="term" value="C:membrane"/>
    <property type="evidence" value="ECO:0007669"/>
    <property type="project" value="InterPro"/>
</dbReference>
<dbReference type="InterPro" id="IPR009637">
    <property type="entry name" value="GPR107/GPR108-like"/>
</dbReference>
<dbReference type="GO" id="GO:0072583">
    <property type="term" value="P:clathrin-dependent endocytosis"/>
    <property type="evidence" value="ECO:0007669"/>
    <property type="project" value="Ensembl"/>
</dbReference>
<dbReference type="PANTHER" id="PTHR21229:SF12">
    <property type="entry name" value="PROTEIN GPR107"/>
    <property type="match status" value="1"/>
</dbReference>
<dbReference type="Ensembl" id="ENSGEVT00005031930.1">
    <property type="protein sequence ID" value="ENSGEVP00005030402.1"/>
    <property type="gene ID" value="ENSGEVG00005021241.1"/>
</dbReference>
<sequence>MLLVELIQIFLKCSGNLHDHRYQDDVRQKVHLSTFGVFMNGFMMVNVSNLSLKGHGNDNDFLINDGHSTWLDEEVSYCILKKKPEQYVSVILLHLDFTNNILGDLTTLAMWAIQCLSPQTEEFKSNSTRKPSACGMHFFLIIIITLLPQNVMEQVHHFRKDKGTVSFEVRFLSVALLKGLYRLCFPKCVGSVVQTSAQLLFSLDIEIKEKNPESYLLAGEIPLPKLYISMHSLLFFLSATIVYRNDVFKIHWLMAAFPFTKSLSLTFCSLSCSLLGSVHHCYICSFFRLKDFLLFITIILISTGWVLASVAYVIIESREEATTAHGLWKRILFLVDLLCYNVVILTLALVPSLPSIDCMLHLHHTRVIPIVIRFAVLFQWNCLYQLLDEMATFMFFVFTGYKFCLASELYFLLKHFFFLSSRVATSGVMKSREKVKKAVNGSAEPRHKWKNAAQGADSSGPRQHFPRKCYCTTTPWKGSNLSFPTLRLQTGVCEGEQNIAKS</sequence>
<dbReference type="GO" id="GO:0032050">
    <property type="term" value="F:clathrin heavy chain binding"/>
    <property type="evidence" value="ECO:0007669"/>
    <property type="project" value="Ensembl"/>
</dbReference>
<keyword evidence="2" id="KW-1133">Transmembrane helix</keyword>